<dbReference type="Proteomes" id="UP000658720">
    <property type="component" value="Unassembled WGS sequence"/>
</dbReference>
<sequence>MKLERITINPNQMNGQPCIRGQRLTVKRVIDLLATYPDRHELYQEFPELEEEDIRQALAYVSACWEDARRASNSKISVANDSTVSHLNSSSRVFK</sequence>
<proteinExistence type="predicted"/>
<dbReference type="PANTHER" id="PTHR34849:SF3">
    <property type="entry name" value="SSR2962 PROTEIN"/>
    <property type="match status" value="1"/>
</dbReference>
<reference evidence="1 2" key="1">
    <citation type="submission" date="2020-10" db="EMBL/GenBank/DDBJ databases">
        <authorList>
            <person name="Castelo-Branco R."/>
            <person name="Eusebio N."/>
            <person name="Adriana R."/>
            <person name="Vieira A."/>
            <person name="Brugerolle De Fraissinette N."/>
            <person name="Rezende De Castro R."/>
            <person name="Schneider M.P."/>
            <person name="Vasconcelos V."/>
            <person name="Leao P.N."/>
        </authorList>
    </citation>
    <scope>NUCLEOTIDE SEQUENCE [LARGE SCALE GENOMIC DNA]</scope>
    <source>
        <strain evidence="1 2">LEGE 00031</strain>
    </source>
</reference>
<organism evidence="1 2">
    <name type="scientific">Synechocystis salina LEGE 00031</name>
    <dbReference type="NCBI Taxonomy" id="1828736"/>
    <lineage>
        <taxon>Bacteria</taxon>
        <taxon>Bacillati</taxon>
        <taxon>Cyanobacteriota</taxon>
        <taxon>Cyanophyceae</taxon>
        <taxon>Synechococcales</taxon>
        <taxon>Merismopediaceae</taxon>
        <taxon>Synechocystis</taxon>
    </lineage>
</organism>
<dbReference type="PANTHER" id="PTHR34849">
    <property type="entry name" value="SSL5025 PROTEIN"/>
    <property type="match status" value="1"/>
</dbReference>
<gene>
    <name evidence="1" type="ORF">IQ217_15305</name>
</gene>
<evidence type="ECO:0000313" key="1">
    <source>
        <dbReference type="EMBL" id="MBE9255180.1"/>
    </source>
</evidence>
<dbReference type="Pfam" id="PF04255">
    <property type="entry name" value="DUF433"/>
    <property type="match status" value="1"/>
</dbReference>
<dbReference type="SUPFAM" id="SSF46689">
    <property type="entry name" value="Homeodomain-like"/>
    <property type="match status" value="1"/>
</dbReference>
<dbReference type="InterPro" id="IPR007367">
    <property type="entry name" value="DUF433"/>
</dbReference>
<protein>
    <submittedName>
        <fullName evidence="1">DUF433 domain-containing protein</fullName>
    </submittedName>
</protein>
<comment type="caution">
    <text evidence="1">The sequence shown here is derived from an EMBL/GenBank/DDBJ whole genome shotgun (WGS) entry which is preliminary data.</text>
</comment>
<dbReference type="EMBL" id="JADEVV010000052">
    <property type="protein sequence ID" value="MBE9255180.1"/>
    <property type="molecule type" value="Genomic_DNA"/>
</dbReference>
<dbReference type="InterPro" id="IPR009057">
    <property type="entry name" value="Homeodomain-like_sf"/>
</dbReference>
<dbReference type="Gene3D" id="1.10.10.10">
    <property type="entry name" value="Winged helix-like DNA-binding domain superfamily/Winged helix DNA-binding domain"/>
    <property type="match status" value="1"/>
</dbReference>
<accession>A0ABR9VUZ8</accession>
<evidence type="ECO:0000313" key="2">
    <source>
        <dbReference type="Proteomes" id="UP000658720"/>
    </source>
</evidence>
<name>A0ABR9VUZ8_9SYNC</name>
<dbReference type="RefSeq" id="WP_194020607.1">
    <property type="nucleotide sequence ID" value="NZ_JADEVV010000052.1"/>
</dbReference>
<keyword evidence="2" id="KW-1185">Reference proteome</keyword>
<dbReference type="InterPro" id="IPR036388">
    <property type="entry name" value="WH-like_DNA-bd_sf"/>
</dbReference>